<keyword evidence="1" id="KW-1133">Transmembrane helix</keyword>
<reference evidence="3" key="1">
    <citation type="journal article" date="2014" name="Int. J. Syst. Evol. Microbiol.">
        <title>Complete genome sequence of Corynebacterium casei LMG S-19264T (=DSM 44701T), isolated from a smear-ripened cheese.</title>
        <authorList>
            <consortium name="US DOE Joint Genome Institute (JGI-PGF)"/>
            <person name="Walter F."/>
            <person name="Albersmeier A."/>
            <person name="Kalinowski J."/>
            <person name="Ruckert C."/>
        </authorList>
    </citation>
    <scope>NUCLEOTIDE SEQUENCE</scope>
    <source>
        <strain evidence="3">JCM 17820</strain>
    </source>
</reference>
<gene>
    <name evidence="3" type="ORF">GCM10009030_20130</name>
</gene>
<dbReference type="Proteomes" id="UP000605784">
    <property type="component" value="Unassembled WGS sequence"/>
</dbReference>
<evidence type="ECO:0000313" key="4">
    <source>
        <dbReference type="Proteomes" id="UP000605784"/>
    </source>
</evidence>
<sequence>MYRGQTVGVVLPAYNEAEHIGSVIESLPAFVDRVYAIDDCSTDETWDVIREYATVSEQSNQRIAAASEAATEEVMVPDGHGSEFPEVVPVQHTVNQGAGGTLKTGYLLAARDEMDATVTIDADGQMDPDQMDRLLDPLVEGRAGFSKGNRLADSDAAGGMPPFRLLGNWLLTLMMKPASGYWRLRDPQNGYTAISKAALESVDIEAIPDDHDYPNDLLARLNAAGVRVADVPMEAIYGDEESTIEFSGFVKRTSTTILQAFLWRLRKESSQRRPHLAALYSVGTLGVIAGLLAVVSGVLSELLPDALAVSWPKSLVTLLGGVLALTLAFGTERQSDAEVVRE</sequence>
<feature type="domain" description="Glycosyltransferase 2-like" evidence="2">
    <location>
        <begin position="9"/>
        <end position="200"/>
    </location>
</feature>
<dbReference type="EMBL" id="BMOU01000003">
    <property type="protein sequence ID" value="GGN94096.1"/>
    <property type="molecule type" value="Genomic_DNA"/>
</dbReference>
<dbReference type="Pfam" id="PF00535">
    <property type="entry name" value="Glycos_transf_2"/>
    <property type="match status" value="1"/>
</dbReference>
<dbReference type="Gene3D" id="3.90.550.10">
    <property type="entry name" value="Spore Coat Polysaccharide Biosynthesis Protein SpsA, Chain A"/>
    <property type="match status" value="1"/>
</dbReference>
<name>A0A830GMR8_9EURY</name>
<keyword evidence="4" id="KW-1185">Reference proteome</keyword>
<protein>
    <recommendedName>
        <fullName evidence="2">Glycosyltransferase 2-like domain-containing protein</fullName>
    </recommendedName>
</protein>
<dbReference type="InterPro" id="IPR029044">
    <property type="entry name" value="Nucleotide-diphossugar_trans"/>
</dbReference>
<dbReference type="PANTHER" id="PTHR48090">
    <property type="entry name" value="UNDECAPRENYL-PHOSPHATE 4-DEOXY-4-FORMAMIDO-L-ARABINOSE TRANSFERASE-RELATED"/>
    <property type="match status" value="1"/>
</dbReference>
<feature type="transmembrane region" description="Helical" evidence="1">
    <location>
        <begin position="311"/>
        <end position="331"/>
    </location>
</feature>
<dbReference type="SUPFAM" id="SSF53448">
    <property type="entry name" value="Nucleotide-diphospho-sugar transferases"/>
    <property type="match status" value="1"/>
</dbReference>
<dbReference type="AlphaFoldDB" id="A0A830GMR8"/>
<dbReference type="PANTHER" id="PTHR48090:SF6">
    <property type="entry name" value="SLR5056 PROTEIN"/>
    <property type="match status" value="1"/>
</dbReference>
<proteinExistence type="predicted"/>
<dbReference type="InterPro" id="IPR001173">
    <property type="entry name" value="Glyco_trans_2-like"/>
</dbReference>
<keyword evidence="1" id="KW-0812">Transmembrane</keyword>
<dbReference type="InterPro" id="IPR050256">
    <property type="entry name" value="Glycosyltransferase_2"/>
</dbReference>
<keyword evidence="1" id="KW-0472">Membrane</keyword>
<evidence type="ECO:0000313" key="3">
    <source>
        <dbReference type="EMBL" id="GGN94096.1"/>
    </source>
</evidence>
<reference evidence="3" key="2">
    <citation type="submission" date="2020-09" db="EMBL/GenBank/DDBJ databases">
        <authorList>
            <person name="Sun Q."/>
            <person name="Ohkuma M."/>
        </authorList>
    </citation>
    <scope>NUCLEOTIDE SEQUENCE</scope>
    <source>
        <strain evidence="3">JCM 17820</strain>
    </source>
</reference>
<feature type="transmembrane region" description="Helical" evidence="1">
    <location>
        <begin position="276"/>
        <end position="299"/>
    </location>
</feature>
<evidence type="ECO:0000256" key="1">
    <source>
        <dbReference type="SAM" id="Phobius"/>
    </source>
</evidence>
<dbReference type="RefSeq" id="WP_188997046.1">
    <property type="nucleotide sequence ID" value="NZ_BMOU01000003.1"/>
</dbReference>
<comment type="caution">
    <text evidence="3">The sequence shown here is derived from an EMBL/GenBank/DDBJ whole genome shotgun (WGS) entry which is preliminary data.</text>
</comment>
<accession>A0A830GMR8</accession>
<organism evidence="3 4">
    <name type="scientific">Haloarcula pellucida</name>
    <dbReference type="NCBI Taxonomy" id="1427151"/>
    <lineage>
        <taxon>Archaea</taxon>
        <taxon>Methanobacteriati</taxon>
        <taxon>Methanobacteriota</taxon>
        <taxon>Stenosarchaea group</taxon>
        <taxon>Halobacteria</taxon>
        <taxon>Halobacteriales</taxon>
        <taxon>Haloarculaceae</taxon>
        <taxon>Haloarcula</taxon>
    </lineage>
</organism>
<evidence type="ECO:0000259" key="2">
    <source>
        <dbReference type="Pfam" id="PF00535"/>
    </source>
</evidence>
<dbReference type="CDD" id="cd04179">
    <property type="entry name" value="DPM_DPG-synthase_like"/>
    <property type="match status" value="1"/>
</dbReference>